<feature type="transmembrane region" description="Helical" evidence="4">
    <location>
        <begin position="367"/>
        <end position="386"/>
    </location>
</feature>
<gene>
    <name evidence="6" type="ORF">MPPM_4080</name>
</gene>
<proteinExistence type="predicted"/>
<dbReference type="RefSeq" id="WP_096486570.1">
    <property type="nucleotide sequence ID" value="NZ_AP014809.1"/>
</dbReference>
<keyword evidence="3 4" id="KW-0472">Membrane</keyword>
<dbReference type="OrthoDB" id="7200137at2"/>
<feature type="transmembrane region" description="Helical" evidence="4">
    <location>
        <begin position="9"/>
        <end position="33"/>
    </location>
</feature>
<feature type="domain" description="Major facilitator superfamily (MFS) profile" evidence="5">
    <location>
        <begin position="1"/>
        <end position="390"/>
    </location>
</feature>
<evidence type="ECO:0000313" key="7">
    <source>
        <dbReference type="Proteomes" id="UP000218288"/>
    </source>
</evidence>
<evidence type="ECO:0000256" key="2">
    <source>
        <dbReference type="ARBA" id="ARBA00022989"/>
    </source>
</evidence>
<sequence length="426" mass="43643">MRSEVHNRLVVISALGVVEILAWGSSFYLPAVLAGPIAADTGWPLAWVVGGLSIGLLVAAIASPRVGIAIHRHGGRPVLVSAALLLTGGHLVIGLAPNLPVFLSGWLVIGLGMGCGLYDPAFATLGRLYGDEARPAITTLTLWGGFASTVCWPLSALLVEQVGWRSTCLAYAGLHLFVTLPLVLGLIPEAPALANGGDVKHLGEAPLTSRERRAFALMAGVLVFGGTVMTLISVHLITLLQARGVAFAAAVSYGALIGPSQVGARVVEMANKGRHHPLWTLNVAMALVAFGLAILALGIPAVGIALVLYGAGNGIYSIARGTVPLALFGSERYPVLAGRLARPSLIAQALAPSLGATVLTYGGPDLAYALLAVLALANVGLAGALWGTRPEAVGIPGEAEAVSKNRCFASAAKPKGRLRNGPPSSL</sequence>
<dbReference type="InterPro" id="IPR020846">
    <property type="entry name" value="MFS_dom"/>
</dbReference>
<evidence type="ECO:0000256" key="3">
    <source>
        <dbReference type="ARBA" id="ARBA00023136"/>
    </source>
</evidence>
<dbReference type="Pfam" id="PF07690">
    <property type="entry name" value="MFS_1"/>
    <property type="match status" value="1"/>
</dbReference>
<dbReference type="InterPro" id="IPR011701">
    <property type="entry name" value="MFS"/>
</dbReference>
<feature type="transmembrane region" description="Helical" evidence="4">
    <location>
        <begin position="171"/>
        <end position="194"/>
    </location>
</feature>
<dbReference type="PROSITE" id="PS50850">
    <property type="entry name" value="MFS"/>
    <property type="match status" value="1"/>
</dbReference>
<dbReference type="EMBL" id="AP014809">
    <property type="protein sequence ID" value="BAU92685.1"/>
    <property type="molecule type" value="Genomic_DNA"/>
</dbReference>
<evidence type="ECO:0000256" key="1">
    <source>
        <dbReference type="ARBA" id="ARBA00022692"/>
    </source>
</evidence>
<evidence type="ECO:0000256" key="4">
    <source>
        <dbReference type="SAM" id="Phobius"/>
    </source>
</evidence>
<dbReference type="Proteomes" id="UP000218288">
    <property type="component" value="Chromosome"/>
</dbReference>
<dbReference type="InterPro" id="IPR050327">
    <property type="entry name" value="Proton-linked_MCT"/>
</dbReference>
<dbReference type="PANTHER" id="PTHR11360">
    <property type="entry name" value="MONOCARBOXYLATE TRANSPORTER"/>
    <property type="match status" value="1"/>
</dbReference>
<dbReference type="GO" id="GO:0022857">
    <property type="term" value="F:transmembrane transporter activity"/>
    <property type="evidence" value="ECO:0007669"/>
    <property type="project" value="InterPro"/>
</dbReference>
<feature type="transmembrane region" description="Helical" evidence="4">
    <location>
        <begin position="279"/>
        <end position="300"/>
    </location>
</feature>
<feature type="transmembrane region" description="Helical" evidence="4">
    <location>
        <begin position="215"/>
        <end position="238"/>
    </location>
</feature>
<dbReference type="SUPFAM" id="SSF103473">
    <property type="entry name" value="MFS general substrate transporter"/>
    <property type="match status" value="1"/>
</dbReference>
<dbReference type="InterPro" id="IPR036259">
    <property type="entry name" value="MFS_trans_sf"/>
</dbReference>
<keyword evidence="2 4" id="KW-1133">Transmembrane helix</keyword>
<evidence type="ECO:0000259" key="5">
    <source>
        <dbReference type="PROSITE" id="PS50850"/>
    </source>
</evidence>
<reference evidence="6 7" key="1">
    <citation type="journal article" date="2016" name="Genome Announc.">
        <title>Complete Genome Sequence of Methylobacterium populi P-1M, Isolated from Pink-Pigmented Household Biofilm.</title>
        <authorList>
            <person name="Morohoshi T."/>
            <person name="Ikeda T."/>
        </authorList>
    </citation>
    <scope>NUCLEOTIDE SEQUENCE [LARGE SCALE GENOMIC DNA]</scope>
    <source>
        <strain evidence="6 7">P-1M</strain>
    </source>
</reference>
<organism evidence="6 7">
    <name type="scientific">Methylorubrum populi</name>
    <dbReference type="NCBI Taxonomy" id="223967"/>
    <lineage>
        <taxon>Bacteria</taxon>
        <taxon>Pseudomonadati</taxon>
        <taxon>Pseudomonadota</taxon>
        <taxon>Alphaproteobacteria</taxon>
        <taxon>Hyphomicrobiales</taxon>
        <taxon>Methylobacteriaceae</taxon>
        <taxon>Methylorubrum</taxon>
    </lineage>
</organism>
<feature type="transmembrane region" description="Helical" evidence="4">
    <location>
        <begin position="45"/>
        <end position="66"/>
    </location>
</feature>
<dbReference type="PANTHER" id="PTHR11360:SF308">
    <property type="entry name" value="BLL3089 PROTEIN"/>
    <property type="match status" value="1"/>
</dbReference>
<name>A0A160PIJ4_9HYPH</name>
<keyword evidence="1 4" id="KW-0812">Transmembrane</keyword>
<protein>
    <submittedName>
        <fullName evidence="6">Major facilitator superfamily protein</fullName>
    </submittedName>
</protein>
<feature type="transmembrane region" description="Helical" evidence="4">
    <location>
        <begin position="244"/>
        <end position="267"/>
    </location>
</feature>
<feature type="transmembrane region" description="Helical" evidence="4">
    <location>
        <begin position="137"/>
        <end position="159"/>
    </location>
</feature>
<evidence type="ECO:0000313" key="6">
    <source>
        <dbReference type="EMBL" id="BAU92685.1"/>
    </source>
</evidence>
<accession>A0A160PIJ4</accession>
<dbReference type="AlphaFoldDB" id="A0A160PIJ4"/>
<dbReference type="Gene3D" id="1.20.1250.20">
    <property type="entry name" value="MFS general substrate transporter like domains"/>
    <property type="match status" value="1"/>
</dbReference>
<feature type="transmembrane region" description="Helical" evidence="4">
    <location>
        <begin position="78"/>
        <end position="97"/>
    </location>
</feature>